<evidence type="ECO:0000313" key="2">
    <source>
        <dbReference type="EMBL" id="CCA69556.1"/>
    </source>
</evidence>
<gene>
    <name evidence="2" type="ORF">PIIN_03495</name>
</gene>
<dbReference type="AlphaFoldDB" id="G4TE13"/>
<keyword evidence="3" id="KW-1185">Reference proteome</keyword>
<dbReference type="OrthoDB" id="2553859at2759"/>
<proteinExistence type="predicted"/>
<name>G4TE13_SERID</name>
<feature type="compositionally biased region" description="Basic and acidic residues" evidence="1">
    <location>
        <begin position="74"/>
        <end position="83"/>
    </location>
</feature>
<evidence type="ECO:0000256" key="1">
    <source>
        <dbReference type="SAM" id="MobiDB-lite"/>
    </source>
</evidence>
<feature type="compositionally biased region" description="Acidic residues" evidence="1">
    <location>
        <begin position="92"/>
        <end position="105"/>
    </location>
</feature>
<sequence>MASDRKITISYSLSVPDGVNPPVLEQSNEPIPAKGTVTFPIGDGKTVDYKNVLAAIQSAKEVTGSQLLTPWRDAVGDKEKNKDGTPSQKDSNEEDGEEEDAEETI</sequence>
<accession>G4TE13</accession>
<feature type="region of interest" description="Disordered" evidence="1">
    <location>
        <begin position="67"/>
        <end position="105"/>
    </location>
</feature>
<dbReference type="Proteomes" id="UP000007148">
    <property type="component" value="Unassembled WGS sequence"/>
</dbReference>
<dbReference type="EMBL" id="CAFZ01000058">
    <property type="protein sequence ID" value="CCA69556.1"/>
    <property type="molecule type" value="Genomic_DNA"/>
</dbReference>
<evidence type="ECO:0000313" key="3">
    <source>
        <dbReference type="Proteomes" id="UP000007148"/>
    </source>
</evidence>
<organism evidence="2 3">
    <name type="scientific">Serendipita indica (strain DSM 11827)</name>
    <name type="common">Root endophyte fungus</name>
    <name type="synonym">Piriformospora indica</name>
    <dbReference type="NCBI Taxonomy" id="1109443"/>
    <lineage>
        <taxon>Eukaryota</taxon>
        <taxon>Fungi</taxon>
        <taxon>Dikarya</taxon>
        <taxon>Basidiomycota</taxon>
        <taxon>Agaricomycotina</taxon>
        <taxon>Agaricomycetes</taxon>
        <taxon>Sebacinales</taxon>
        <taxon>Serendipitaceae</taxon>
        <taxon>Serendipita</taxon>
    </lineage>
</organism>
<dbReference type="HOGENOM" id="CLU_148177_1_0_1"/>
<protein>
    <recommendedName>
        <fullName evidence="4">EKC/KEOPS complex subunit GON7</fullName>
    </recommendedName>
</protein>
<reference evidence="2 3" key="1">
    <citation type="journal article" date="2011" name="PLoS Pathog.">
        <title>Endophytic Life Strategies Decoded by Genome and Transcriptome Analyses of the Mutualistic Root Symbiont Piriformospora indica.</title>
        <authorList>
            <person name="Zuccaro A."/>
            <person name="Lahrmann U."/>
            <person name="Guldener U."/>
            <person name="Langen G."/>
            <person name="Pfiffi S."/>
            <person name="Biedenkopf D."/>
            <person name="Wong P."/>
            <person name="Samans B."/>
            <person name="Grimm C."/>
            <person name="Basiewicz M."/>
            <person name="Murat C."/>
            <person name="Martin F."/>
            <person name="Kogel K.H."/>
        </authorList>
    </citation>
    <scope>NUCLEOTIDE SEQUENCE [LARGE SCALE GENOMIC DNA]</scope>
    <source>
        <strain evidence="2 3">DSM 11827</strain>
    </source>
</reference>
<dbReference type="InParanoid" id="G4TE13"/>
<evidence type="ECO:0008006" key="4">
    <source>
        <dbReference type="Google" id="ProtNLM"/>
    </source>
</evidence>
<comment type="caution">
    <text evidence="2">The sequence shown here is derived from an EMBL/GenBank/DDBJ whole genome shotgun (WGS) entry which is preliminary data.</text>
</comment>